<dbReference type="OrthoDB" id="1470350at2759"/>
<dbReference type="EMBL" id="SSTE01006004">
    <property type="protein sequence ID" value="KAA0059643.1"/>
    <property type="molecule type" value="Genomic_DNA"/>
</dbReference>
<dbReference type="Proteomes" id="UP000321947">
    <property type="component" value="Unassembled WGS sequence"/>
</dbReference>
<gene>
    <name evidence="2" type="ORF">E5676_scaffold886G00660</name>
    <name evidence="1" type="ORF">E6C27_scaffold54G00780</name>
</gene>
<dbReference type="Proteomes" id="UP000321393">
    <property type="component" value="Unassembled WGS sequence"/>
</dbReference>
<organism evidence="1 3">
    <name type="scientific">Cucumis melo var. makuwa</name>
    <name type="common">Oriental melon</name>
    <dbReference type="NCBI Taxonomy" id="1194695"/>
    <lineage>
        <taxon>Eukaryota</taxon>
        <taxon>Viridiplantae</taxon>
        <taxon>Streptophyta</taxon>
        <taxon>Embryophyta</taxon>
        <taxon>Tracheophyta</taxon>
        <taxon>Spermatophyta</taxon>
        <taxon>Magnoliopsida</taxon>
        <taxon>eudicotyledons</taxon>
        <taxon>Gunneridae</taxon>
        <taxon>Pentapetalae</taxon>
        <taxon>rosids</taxon>
        <taxon>fabids</taxon>
        <taxon>Cucurbitales</taxon>
        <taxon>Cucurbitaceae</taxon>
        <taxon>Benincaseae</taxon>
        <taxon>Cucumis</taxon>
    </lineage>
</organism>
<protein>
    <submittedName>
        <fullName evidence="1">Cytochrome P450 77A3-like</fullName>
    </submittedName>
</protein>
<comment type="caution">
    <text evidence="1">The sequence shown here is derived from an EMBL/GenBank/DDBJ whole genome shotgun (WGS) entry which is preliminary data.</text>
</comment>
<name>A0A5A7UUQ5_CUCMM</name>
<accession>A0A5A7UUQ5</accession>
<reference evidence="3 4" key="1">
    <citation type="submission" date="2019-08" db="EMBL/GenBank/DDBJ databases">
        <title>Draft genome sequences of two oriental melons (Cucumis melo L. var makuwa).</title>
        <authorList>
            <person name="Kwon S.-Y."/>
        </authorList>
    </citation>
    <scope>NUCLEOTIDE SEQUENCE [LARGE SCALE GENOMIC DNA]</scope>
    <source>
        <strain evidence="4">cv. Chang Bougi</strain>
        <strain evidence="3">cv. SW 3</strain>
        <tissue evidence="1">Leaf</tissue>
    </source>
</reference>
<sequence length="78" mass="9412">MEDQTVVKMDEILKSILIDDDDHWRKFVVELINRRRRELENTTFDDDATLFWYLDTLSILKSRGVVAEGIRRRRTGNW</sequence>
<evidence type="ECO:0000313" key="1">
    <source>
        <dbReference type="EMBL" id="KAA0059643.1"/>
    </source>
</evidence>
<dbReference type="EMBL" id="SSTD01012919">
    <property type="protein sequence ID" value="TYK08174.1"/>
    <property type="molecule type" value="Genomic_DNA"/>
</dbReference>
<proteinExistence type="predicted"/>
<evidence type="ECO:0000313" key="2">
    <source>
        <dbReference type="EMBL" id="TYK08174.1"/>
    </source>
</evidence>
<dbReference type="AlphaFoldDB" id="A0A5A7UUQ5"/>
<evidence type="ECO:0000313" key="3">
    <source>
        <dbReference type="Proteomes" id="UP000321393"/>
    </source>
</evidence>
<evidence type="ECO:0000313" key="4">
    <source>
        <dbReference type="Proteomes" id="UP000321947"/>
    </source>
</evidence>